<dbReference type="Proteomes" id="UP000767327">
    <property type="component" value="Unassembled WGS sequence"/>
</dbReference>
<dbReference type="OrthoDB" id="5185945at2"/>
<evidence type="ECO:0000313" key="1">
    <source>
        <dbReference type="EMBL" id="NLT79257.1"/>
    </source>
</evidence>
<dbReference type="RefSeq" id="WP_034252996.1">
    <property type="nucleotide sequence ID" value="NZ_CP181270.1"/>
</dbReference>
<dbReference type="Pfam" id="PF11253">
    <property type="entry name" value="DUF3052"/>
    <property type="match status" value="1"/>
</dbReference>
<organism evidence="1 2">
    <name type="scientific">Bifidobacterium crudilactis</name>
    <dbReference type="NCBI Taxonomy" id="327277"/>
    <lineage>
        <taxon>Bacteria</taxon>
        <taxon>Bacillati</taxon>
        <taxon>Actinomycetota</taxon>
        <taxon>Actinomycetes</taxon>
        <taxon>Bifidobacteriales</taxon>
        <taxon>Bifidobacteriaceae</taxon>
        <taxon>Bifidobacterium</taxon>
    </lineage>
</organism>
<reference evidence="1" key="1">
    <citation type="journal article" date="2020" name="Biotechnol. Biofuels">
        <title>New insights from the biogas microbiome by comprehensive genome-resolved metagenomics of nearly 1600 species originating from multiple anaerobic digesters.</title>
        <authorList>
            <person name="Campanaro S."/>
            <person name="Treu L."/>
            <person name="Rodriguez-R L.M."/>
            <person name="Kovalovszki A."/>
            <person name="Ziels R.M."/>
            <person name="Maus I."/>
            <person name="Zhu X."/>
            <person name="Kougias P.G."/>
            <person name="Basile A."/>
            <person name="Luo G."/>
            <person name="Schluter A."/>
            <person name="Konstantinidis K.T."/>
            <person name="Angelidaki I."/>
        </authorList>
    </citation>
    <scope>NUCLEOTIDE SEQUENCE</scope>
    <source>
        <strain evidence="1">AS01afH2WH_6</strain>
    </source>
</reference>
<name>A0A971CYT8_9BIFI</name>
<comment type="caution">
    <text evidence="1">The sequence shown here is derived from an EMBL/GenBank/DDBJ whole genome shotgun (WGS) entry which is preliminary data.</text>
</comment>
<dbReference type="EMBL" id="JAAXZR010000012">
    <property type="protein sequence ID" value="NLT79257.1"/>
    <property type="molecule type" value="Genomic_DNA"/>
</dbReference>
<dbReference type="InterPro" id="IPR021412">
    <property type="entry name" value="DUF3052"/>
</dbReference>
<dbReference type="GeneID" id="78115578"/>
<gene>
    <name evidence="1" type="ORF">GXW98_03085</name>
</gene>
<reference evidence="1" key="2">
    <citation type="submission" date="2020-01" db="EMBL/GenBank/DDBJ databases">
        <authorList>
            <person name="Campanaro S."/>
        </authorList>
    </citation>
    <scope>NUCLEOTIDE SEQUENCE</scope>
    <source>
        <strain evidence="1">AS01afH2WH_6</strain>
    </source>
</reference>
<dbReference type="AlphaFoldDB" id="A0A971CYT8"/>
<proteinExistence type="predicted"/>
<protein>
    <submittedName>
        <fullName evidence="1">DUF3052 domain-containing protein</fullName>
    </submittedName>
</protein>
<accession>A0A971CYT8</accession>
<sequence length="142" mass="15470">MLGAVADTTTQKAEEFGFHPGGIIQEWMWDDDVDDDIRARIEKCTGEEIVDEDYDSAIDGTIIWWRDGDDEDDLADTIVDAYTVLGDDGPLWILTPKPGRPGAPNASTIQNAAKTAGMNAAMPLRISADWNGVRLSAFGKGR</sequence>
<evidence type="ECO:0000313" key="2">
    <source>
        <dbReference type="Proteomes" id="UP000767327"/>
    </source>
</evidence>